<dbReference type="RefSeq" id="XP_064765669.1">
    <property type="nucleotide sequence ID" value="XM_064913767.1"/>
</dbReference>
<name>A0ABR1EYG4_9ASCO</name>
<dbReference type="GeneID" id="90039279"/>
<dbReference type="EMBL" id="JBBJBU010000016">
    <property type="protein sequence ID" value="KAK7202636.1"/>
    <property type="molecule type" value="Genomic_DNA"/>
</dbReference>
<evidence type="ECO:0000313" key="1">
    <source>
        <dbReference type="EMBL" id="KAK7202636.1"/>
    </source>
</evidence>
<organism evidence="1 2">
    <name type="scientific">Myxozyma melibiosi</name>
    <dbReference type="NCBI Taxonomy" id="54550"/>
    <lineage>
        <taxon>Eukaryota</taxon>
        <taxon>Fungi</taxon>
        <taxon>Dikarya</taxon>
        <taxon>Ascomycota</taxon>
        <taxon>Saccharomycotina</taxon>
        <taxon>Lipomycetes</taxon>
        <taxon>Lipomycetales</taxon>
        <taxon>Lipomycetaceae</taxon>
        <taxon>Myxozyma</taxon>
    </lineage>
</organism>
<protein>
    <recommendedName>
        <fullName evidence="3">DUF1279 domain-containing protein</fullName>
    </recommendedName>
</protein>
<sequence length="243" mass="27334">MLSIFGSSGRLLLRSTTTMPTTASSVFRSSSVLFPLSRTRLATTAITINSISSLRRFTTTPHRSAIEPPRLSPEETIRLQQQAEKEAKIKRAKDHAQRILAKVPARFRPHAEKLLTEPGSFVFCFLILHELSAVLPLFALFWLFQYLDWAPPLPDNLIEKGTEFFSKAVEPEKIPAGAAGAKYLAQGATAYILVKFLLPVRIPLCLLATPWLVRRTIDPIKEVFRLRRAIKAHKQGPKLRRPS</sequence>
<dbReference type="Pfam" id="PF10306">
    <property type="entry name" value="FLILHELTA"/>
    <property type="match status" value="1"/>
</dbReference>
<keyword evidence="2" id="KW-1185">Reference proteome</keyword>
<gene>
    <name evidence="1" type="ORF">BZA70DRAFT_285631</name>
</gene>
<proteinExistence type="predicted"/>
<comment type="caution">
    <text evidence="1">The sequence shown here is derived from an EMBL/GenBank/DDBJ whole genome shotgun (WGS) entry which is preliminary data.</text>
</comment>
<dbReference type="InterPro" id="IPR018811">
    <property type="entry name" value="MRX11"/>
</dbReference>
<evidence type="ECO:0000313" key="2">
    <source>
        <dbReference type="Proteomes" id="UP001498771"/>
    </source>
</evidence>
<accession>A0ABR1EYG4</accession>
<dbReference type="PANTHER" id="PTHR28002">
    <property type="entry name" value="MIOREX COMPLEX COMPONENT 11"/>
    <property type="match status" value="1"/>
</dbReference>
<dbReference type="Proteomes" id="UP001498771">
    <property type="component" value="Unassembled WGS sequence"/>
</dbReference>
<evidence type="ECO:0008006" key="3">
    <source>
        <dbReference type="Google" id="ProtNLM"/>
    </source>
</evidence>
<reference evidence="1 2" key="1">
    <citation type="submission" date="2024-03" db="EMBL/GenBank/DDBJ databases">
        <title>Genome-scale model development and genomic sequencing of the oleaginous clade Lipomyces.</title>
        <authorList>
            <consortium name="Lawrence Berkeley National Laboratory"/>
            <person name="Czajka J.J."/>
            <person name="Han Y."/>
            <person name="Kim J."/>
            <person name="Mondo S.J."/>
            <person name="Hofstad B.A."/>
            <person name="Robles A."/>
            <person name="Haridas S."/>
            <person name="Riley R."/>
            <person name="LaButti K."/>
            <person name="Pangilinan J."/>
            <person name="Andreopoulos W."/>
            <person name="Lipzen A."/>
            <person name="Yan J."/>
            <person name="Wang M."/>
            <person name="Ng V."/>
            <person name="Grigoriev I.V."/>
            <person name="Spatafora J.W."/>
            <person name="Magnuson J.K."/>
            <person name="Baker S.E."/>
            <person name="Pomraning K.R."/>
        </authorList>
    </citation>
    <scope>NUCLEOTIDE SEQUENCE [LARGE SCALE GENOMIC DNA]</scope>
    <source>
        <strain evidence="1 2">Phaff 52-87</strain>
    </source>
</reference>
<dbReference type="PANTHER" id="PTHR28002:SF1">
    <property type="entry name" value="MIOREX COMPLEX COMPONENT 11"/>
    <property type="match status" value="1"/>
</dbReference>